<evidence type="ECO:0000256" key="3">
    <source>
        <dbReference type="ARBA" id="ARBA00022553"/>
    </source>
</evidence>
<keyword evidence="6 7" id="KW-0472">Membrane</keyword>
<dbReference type="Gene3D" id="6.10.340.10">
    <property type="match status" value="1"/>
</dbReference>
<evidence type="ECO:0000256" key="7">
    <source>
        <dbReference type="SAM" id="Phobius"/>
    </source>
</evidence>
<dbReference type="PROSITE" id="PS50885">
    <property type="entry name" value="HAMP"/>
    <property type="match status" value="1"/>
</dbReference>
<dbReference type="SUPFAM" id="SSF55874">
    <property type="entry name" value="ATPase domain of HSP90 chaperone/DNA topoisomerase II/histidine kinase"/>
    <property type="match status" value="1"/>
</dbReference>
<accession>A0ABS7D1N7</accession>
<comment type="caution">
    <text evidence="9">The sequence shown here is derived from an EMBL/GenBank/DDBJ whole genome shotgun (WGS) entry which is preliminary data.</text>
</comment>
<gene>
    <name evidence="9" type="ORF">K0T92_03725</name>
</gene>
<keyword evidence="7" id="KW-1133">Transmembrane helix</keyword>
<dbReference type="InterPro" id="IPR050640">
    <property type="entry name" value="Bact_2-comp_sensor_kinase"/>
</dbReference>
<feature type="transmembrane region" description="Helical" evidence="7">
    <location>
        <begin position="12"/>
        <end position="29"/>
    </location>
</feature>
<evidence type="ECO:0000259" key="8">
    <source>
        <dbReference type="PROSITE" id="PS50885"/>
    </source>
</evidence>
<feature type="transmembrane region" description="Helical" evidence="7">
    <location>
        <begin position="287"/>
        <end position="307"/>
    </location>
</feature>
<evidence type="ECO:0000256" key="4">
    <source>
        <dbReference type="ARBA" id="ARBA00022679"/>
    </source>
</evidence>
<name>A0ABS7D1N7_9BACL</name>
<keyword evidence="5 9" id="KW-0418">Kinase</keyword>
<dbReference type="RefSeq" id="WP_219871041.1">
    <property type="nucleotide sequence ID" value="NZ_JAHZIJ010000001.1"/>
</dbReference>
<organism evidence="9 10">
    <name type="scientific">Paenibacillus oenotherae</name>
    <dbReference type="NCBI Taxonomy" id="1435645"/>
    <lineage>
        <taxon>Bacteria</taxon>
        <taxon>Bacillati</taxon>
        <taxon>Bacillota</taxon>
        <taxon>Bacilli</taxon>
        <taxon>Bacillales</taxon>
        <taxon>Paenibacillaceae</taxon>
        <taxon>Paenibacillus</taxon>
    </lineage>
</organism>
<keyword evidence="4" id="KW-0808">Transferase</keyword>
<proteinExistence type="predicted"/>
<feature type="domain" description="HAMP" evidence="8">
    <location>
        <begin position="308"/>
        <end position="360"/>
    </location>
</feature>
<keyword evidence="7" id="KW-0812">Transmembrane</keyword>
<dbReference type="PANTHER" id="PTHR34220">
    <property type="entry name" value="SENSOR HISTIDINE KINASE YPDA"/>
    <property type="match status" value="1"/>
</dbReference>
<dbReference type="PANTHER" id="PTHR34220:SF9">
    <property type="entry name" value="SIGNAL TRANSDUCTION HISTIDINE KINASE INTERNAL REGION DOMAIN-CONTAINING PROTEIN"/>
    <property type="match status" value="1"/>
</dbReference>
<keyword evidence="10" id="KW-1185">Reference proteome</keyword>
<dbReference type="EMBL" id="JAHZIJ010000001">
    <property type="protein sequence ID" value="MBW7473852.1"/>
    <property type="molecule type" value="Genomic_DNA"/>
</dbReference>
<keyword evidence="3" id="KW-0597">Phosphoprotein</keyword>
<evidence type="ECO:0000256" key="2">
    <source>
        <dbReference type="ARBA" id="ARBA00022475"/>
    </source>
</evidence>
<dbReference type="InterPro" id="IPR036890">
    <property type="entry name" value="HATPase_C_sf"/>
</dbReference>
<evidence type="ECO:0000256" key="5">
    <source>
        <dbReference type="ARBA" id="ARBA00022777"/>
    </source>
</evidence>
<evidence type="ECO:0000313" key="9">
    <source>
        <dbReference type="EMBL" id="MBW7473852.1"/>
    </source>
</evidence>
<dbReference type="CDD" id="cd06225">
    <property type="entry name" value="HAMP"/>
    <property type="match status" value="1"/>
</dbReference>
<protein>
    <submittedName>
        <fullName evidence="9">Sensor histidine kinase</fullName>
    </submittedName>
</protein>
<dbReference type="GO" id="GO:0016301">
    <property type="term" value="F:kinase activity"/>
    <property type="evidence" value="ECO:0007669"/>
    <property type="project" value="UniProtKB-KW"/>
</dbReference>
<reference evidence="9 10" key="1">
    <citation type="submission" date="2021-07" db="EMBL/GenBank/DDBJ databases">
        <title>Paenibacillus radiodurans sp. nov., isolated from the southeastern edge of Tengger Desert.</title>
        <authorList>
            <person name="Zhang G."/>
        </authorList>
    </citation>
    <scope>NUCLEOTIDE SEQUENCE [LARGE SCALE GENOMIC DNA]</scope>
    <source>
        <strain evidence="9 10">DT7-4</strain>
    </source>
</reference>
<dbReference type="InterPro" id="IPR003660">
    <property type="entry name" value="HAMP_dom"/>
</dbReference>
<keyword evidence="2" id="KW-1003">Cell membrane</keyword>
<evidence type="ECO:0000256" key="6">
    <source>
        <dbReference type="ARBA" id="ARBA00023136"/>
    </source>
</evidence>
<dbReference type="SMART" id="SM00304">
    <property type="entry name" value="HAMP"/>
    <property type="match status" value="1"/>
</dbReference>
<dbReference type="InterPro" id="IPR003594">
    <property type="entry name" value="HATPase_dom"/>
</dbReference>
<dbReference type="Gene3D" id="3.30.565.10">
    <property type="entry name" value="Histidine kinase-like ATPase, C-terminal domain"/>
    <property type="match status" value="1"/>
</dbReference>
<dbReference type="SUPFAM" id="SSF158472">
    <property type="entry name" value="HAMP domain-like"/>
    <property type="match status" value="1"/>
</dbReference>
<evidence type="ECO:0000256" key="1">
    <source>
        <dbReference type="ARBA" id="ARBA00004651"/>
    </source>
</evidence>
<comment type="subcellular location">
    <subcellularLocation>
        <location evidence="1">Cell membrane</location>
        <topology evidence="1">Multi-pass membrane protein</topology>
    </subcellularLocation>
</comment>
<evidence type="ECO:0000313" key="10">
    <source>
        <dbReference type="Proteomes" id="UP000812277"/>
    </source>
</evidence>
<dbReference type="Pfam" id="PF02518">
    <property type="entry name" value="HATPase_c"/>
    <property type="match status" value="1"/>
</dbReference>
<dbReference type="Proteomes" id="UP000812277">
    <property type="component" value="Unassembled WGS sequence"/>
</dbReference>
<dbReference type="InterPro" id="IPR010559">
    <property type="entry name" value="Sig_transdc_His_kin_internal"/>
</dbReference>
<dbReference type="Pfam" id="PF06580">
    <property type="entry name" value="His_kinase"/>
    <property type="match status" value="1"/>
</dbReference>
<sequence>MLYGWNTFSKTVLLIIIVLLPIAFIFGYTNQISVDVIEEELQEKALKRLSFFGAQIDNNVNQLSVISIVLSRDPGMKKLGNPGTGPGAYDRLQTQEDFIQKMSLLSATSSWTNRLSIYYPRIQQALSSDYYAIYNKSYLEEMSRQPAGSWIYRGGGKDEAYFAKLVWSPLLVNRSIEAAETVVEVRFSESNLITMLRNYTHDESGNSFFYKKGFKPIYDREADSVLTASINAALEKEPPLGSGYRIMDLKDESYMVNYVHADSLNWYAVNYTPLKEVLSPITKSRNLFYASLLLMLAIGLMAAVFLYKQVQLPIRMLLRGIQRIQTGEFVYRIRYKPKNEFDYLFLKFNQMSGEIQRLVEKVYEENIRYREAQLKHLQAQINPHFLSNSMFFIKNMIAVDDKEAATRMIINLASYYRYVTKLEHTMTSLQEELELIEHYLVIQNLRLERFHYEIHVPDSMRNLQIPRLLIQPIVENTVIHSIEKTGRYGIIDITCEQQGEDYLIRVDDNGTEITDDTIRRLQLKVERPVEKSEGFGLWNVHQRLHYKYGQGSGLAFARSPLGGLRVIIRWKTSTQDMTEGELS</sequence>